<feature type="binding site" evidence="4">
    <location>
        <position position="40"/>
    </location>
    <ligand>
        <name>substrate</name>
    </ligand>
</feature>
<evidence type="ECO:0000256" key="4">
    <source>
        <dbReference type="HAMAP-Rule" id="MF_00151"/>
    </source>
</evidence>
<dbReference type="AlphaFoldDB" id="A0A916KAJ1"/>
<dbReference type="Pfam" id="PF01467">
    <property type="entry name" value="CTP_transf_like"/>
    <property type="match status" value="1"/>
</dbReference>
<dbReference type="EC" id="2.7.7.3" evidence="4"/>
<dbReference type="InterPro" id="IPR004821">
    <property type="entry name" value="Cyt_trans-like"/>
</dbReference>
<keyword evidence="4" id="KW-0173">Coenzyme A biosynthesis</keyword>
<dbReference type="PANTHER" id="PTHR21342">
    <property type="entry name" value="PHOSPHOPANTETHEINE ADENYLYLTRANSFERASE"/>
    <property type="match status" value="1"/>
</dbReference>
<dbReference type="HAMAP" id="MF_00151">
    <property type="entry name" value="PPAT_bact"/>
    <property type="match status" value="1"/>
</dbReference>
<comment type="subcellular location">
    <subcellularLocation>
        <location evidence="4">Cytoplasm</location>
    </subcellularLocation>
</comment>
<evidence type="ECO:0000313" key="7">
    <source>
        <dbReference type="Proteomes" id="UP000693672"/>
    </source>
</evidence>
<dbReference type="GO" id="GO:0005737">
    <property type="term" value="C:cytoplasm"/>
    <property type="evidence" value="ECO:0007669"/>
    <property type="project" value="UniProtKB-SubCell"/>
</dbReference>
<evidence type="ECO:0000313" key="6">
    <source>
        <dbReference type="EMBL" id="CAG7650680.1"/>
    </source>
</evidence>
<evidence type="ECO:0000256" key="3">
    <source>
        <dbReference type="ARBA" id="ARBA00022840"/>
    </source>
</evidence>
<feature type="domain" description="Cytidyltransferase-like" evidence="5">
    <location>
        <begin position="4"/>
        <end position="132"/>
    </location>
</feature>
<feature type="binding site" evidence="4">
    <location>
        <position position="87"/>
    </location>
    <ligand>
        <name>substrate</name>
    </ligand>
</feature>
<reference evidence="6" key="1">
    <citation type="submission" date="2021-06" db="EMBL/GenBank/DDBJ databases">
        <authorList>
            <person name="Criscuolo A."/>
        </authorList>
    </citation>
    <scope>NUCLEOTIDE SEQUENCE</scope>
    <source>
        <strain evidence="6">CIP111600</strain>
    </source>
</reference>
<feature type="binding site" evidence="4">
    <location>
        <position position="16"/>
    </location>
    <ligand>
        <name>ATP</name>
        <dbReference type="ChEBI" id="CHEBI:30616"/>
    </ligand>
</feature>
<dbReference type="GO" id="GO:0004595">
    <property type="term" value="F:pantetheine-phosphate adenylyltransferase activity"/>
    <property type="evidence" value="ECO:0007669"/>
    <property type="project" value="UniProtKB-UniRule"/>
</dbReference>
<dbReference type="GO" id="GO:0005524">
    <property type="term" value="F:ATP binding"/>
    <property type="evidence" value="ECO:0007669"/>
    <property type="project" value="UniProtKB-KW"/>
</dbReference>
<feature type="binding site" evidence="4">
    <location>
        <position position="8"/>
    </location>
    <ligand>
        <name>substrate</name>
    </ligand>
</feature>
<comment type="caution">
    <text evidence="6">The sequence shown here is derived from an EMBL/GenBank/DDBJ whole genome shotgun (WGS) entry which is preliminary data.</text>
</comment>
<keyword evidence="3 4" id="KW-0067">ATP-binding</keyword>
<dbReference type="NCBIfam" id="TIGR01510">
    <property type="entry name" value="coaD_prev_kdtB"/>
    <property type="match status" value="1"/>
</dbReference>
<dbReference type="Proteomes" id="UP000693672">
    <property type="component" value="Unassembled WGS sequence"/>
</dbReference>
<keyword evidence="4" id="KW-0963">Cytoplasm</keyword>
<dbReference type="PANTHER" id="PTHR21342:SF1">
    <property type="entry name" value="PHOSPHOPANTETHEINE ADENYLYLTRANSFERASE"/>
    <property type="match status" value="1"/>
</dbReference>
<feature type="binding site" evidence="4">
    <location>
        <begin position="8"/>
        <end position="9"/>
    </location>
    <ligand>
        <name>ATP</name>
        <dbReference type="ChEBI" id="CHEBI:30616"/>
    </ligand>
</feature>
<comment type="subunit">
    <text evidence="4">Homohexamer.</text>
</comment>
<evidence type="ECO:0000256" key="1">
    <source>
        <dbReference type="ARBA" id="ARBA00022679"/>
    </source>
</evidence>
<comment type="function">
    <text evidence="4">Reversibly transfers an adenylyl group from ATP to 4'-phosphopantetheine, yielding dephospho-CoA (dPCoA) and pyrophosphate.</text>
</comment>
<sequence length="157" mass="17909">MRAIYPGSFDPFTLGHLNILERAVRLFDHIDIVVAGNRSKQYMFTADQRYRIVQLSTEHITNSISVVSFPGIVADYIKDNKIDVIIRGIRGSSDLDYEIKLEQYNRKACFAETIYLTPGTEHLNTSSTLVRMFLQTNKPELAAEYVTPNALDYIMQA</sequence>
<keyword evidence="7" id="KW-1185">Reference proteome</keyword>
<feature type="binding site" evidence="4">
    <location>
        <begin position="122"/>
        <end position="128"/>
    </location>
    <ligand>
        <name>ATP</name>
        <dbReference type="ChEBI" id="CHEBI:30616"/>
    </ligand>
</feature>
<feature type="binding site" evidence="4">
    <location>
        <begin position="88"/>
        <end position="90"/>
    </location>
    <ligand>
        <name>ATP</name>
        <dbReference type="ChEBI" id="CHEBI:30616"/>
    </ligand>
</feature>
<proteinExistence type="inferred from homology"/>
<comment type="similarity">
    <text evidence="4">Belongs to the bacterial CoaD family.</text>
</comment>
<evidence type="ECO:0000256" key="2">
    <source>
        <dbReference type="ARBA" id="ARBA00022741"/>
    </source>
</evidence>
<accession>A0A916KAJ1</accession>
<name>A0A916KAJ1_9BACL</name>
<feature type="site" description="Transition state stabilizer" evidence="4">
    <location>
        <position position="16"/>
    </location>
</feature>
<feature type="binding site" evidence="4">
    <location>
        <position position="98"/>
    </location>
    <ligand>
        <name>ATP</name>
        <dbReference type="ChEBI" id="CHEBI:30616"/>
    </ligand>
</feature>
<gene>
    <name evidence="6" type="primary">coaD_2</name>
    <name evidence="4" type="synonym">coaD</name>
    <name evidence="6" type="ORF">PAESOLCIP111_06150</name>
</gene>
<dbReference type="EMBL" id="CAJVAS010000055">
    <property type="protein sequence ID" value="CAG7650680.1"/>
    <property type="molecule type" value="Genomic_DNA"/>
</dbReference>
<feature type="binding site" evidence="4">
    <location>
        <position position="73"/>
    </location>
    <ligand>
        <name>substrate</name>
    </ligand>
</feature>
<comment type="cofactor">
    <cofactor evidence="4">
        <name>Mg(2+)</name>
        <dbReference type="ChEBI" id="CHEBI:18420"/>
    </cofactor>
</comment>
<evidence type="ECO:0000259" key="5">
    <source>
        <dbReference type="Pfam" id="PF01467"/>
    </source>
</evidence>
<organism evidence="6 7">
    <name type="scientific">Paenibacillus solanacearum</name>
    <dbReference type="NCBI Taxonomy" id="2048548"/>
    <lineage>
        <taxon>Bacteria</taxon>
        <taxon>Bacillati</taxon>
        <taxon>Bacillota</taxon>
        <taxon>Bacilli</taxon>
        <taxon>Bacillales</taxon>
        <taxon>Paenibacillaceae</taxon>
        <taxon>Paenibacillus</taxon>
    </lineage>
</organism>
<comment type="catalytic activity">
    <reaction evidence="4">
        <text>(R)-4'-phosphopantetheine + ATP + H(+) = 3'-dephospho-CoA + diphosphate</text>
        <dbReference type="Rhea" id="RHEA:19801"/>
        <dbReference type="ChEBI" id="CHEBI:15378"/>
        <dbReference type="ChEBI" id="CHEBI:30616"/>
        <dbReference type="ChEBI" id="CHEBI:33019"/>
        <dbReference type="ChEBI" id="CHEBI:57328"/>
        <dbReference type="ChEBI" id="CHEBI:61723"/>
        <dbReference type="EC" id="2.7.7.3"/>
    </reaction>
</comment>
<dbReference type="InterPro" id="IPR001980">
    <property type="entry name" value="PPAT"/>
</dbReference>
<keyword evidence="2 4" id="KW-0547">Nucleotide-binding</keyword>
<keyword evidence="4" id="KW-0460">Magnesium</keyword>
<dbReference type="RefSeq" id="WP_218095813.1">
    <property type="nucleotide sequence ID" value="NZ_CAJVAS010000055.1"/>
</dbReference>
<dbReference type="GO" id="GO:0015937">
    <property type="term" value="P:coenzyme A biosynthetic process"/>
    <property type="evidence" value="ECO:0007669"/>
    <property type="project" value="UniProtKB-UniRule"/>
</dbReference>
<keyword evidence="4 6" id="KW-0548">Nucleotidyltransferase</keyword>
<keyword evidence="1 4" id="KW-0808">Transferase</keyword>
<comment type="pathway">
    <text evidence="4">Cofactor biosynthesis; coenzyme A biosynthesis; CoA from (R)-pantothenate: step 4/5.</text>
</comment>
<protein>
    <recommendedName>
        <fullName evidence="4">Phosphopantetheine adenylyltransferase</fullName>
        <ecNumber evidence="4">2.7.7.3</ecNumber>
    </recommendedName>
    <alternativeName>
        <fullName evidence="4">Dephospho-CoA pyrophosphorylase</fullName>
    </alternativeName>
    <alternativeName>
        <fullName evidence="4">Pantetheine-phosphate adenylyltransferase</fullName>
        <shortName evidence="4">PPAT</shortName>
    </alternativeName>
</protein>
<dbReference type="NCBIfam" id="TIGR00125">
    <property type="entry name" value="cyt_tran_rel"/>
    <property type="match status" value="1"/>
</dbReference>